<dbReference type="HOGENOM" id="CLU_754898_0_0_1"/>
<gene>
    <name evidence="2" type="ORF">CGI_10005816</name>
</gene>
<dbReference type="EMBL" id="JH818731">
    <property type="protein sequence ID" value="EKC20556.1"/>
    <property type="molecule type" value="Genomic_DNA"/>
</dbReference>
<feature type="domain" description="TRPM SLOG" evidence="1">
    <location>
        <begin position="155"/>
        <end position="365"/>
    </location>
</feature>
<dbReference type="InterPro" id="IPR041491">
    <property type="entry name" value="TRPM_SLOG"/>
</dbReference>
<dbReference type="InParanoid" id="K1QG99"/>
<proteinExistence type="predicted"/>
<name>K1QG99_MAGGI</name>
<organism evidence="2">
    <name type="scientific">Magallana gigas</name>
    <name type="common">Pacific oyster</name>
    <name type="synonym">Crassostrea gigas</name>
    <dbReference type="NCBI Taxonomy" id="29159"/>
    <lineage>
        <taxon>Eukaryota</taxon>
        <taxon>Metazoa</taxon>
        <taxon>Spiralia</taxon>
        <taxon>Lophotrochozoa</taxon>
        <taxon>Mollusca</taxon>
        <taxon>Bivalvia</taxon>
        <taxon>Autobranchia</taxon>
        <taxon>Pteriomorphia</taxon>
        <taxon>Ostreida</taxon>
        <taxon>Ostreoidea</taxon>
        <taxon>Ostreidae</taxon>
        <taxon>Magallana</taxon>
    </lineage>
</organism>
<dbReference type="GO" id="GO:0099604">
    <property type="term" value="F:ligand-gated calcium channel activity"/>
    <property type="evidence" value="ECO:0007669"/>
    <property type="project" value="TreeGrafter"/>
</dbReference>
<dbReference type="Pfam" id="PF18139">
    <property type="entry name" value="LSDAT_euk"/>
    <property type="match status" value="1"/>
</dbReference>
<dbReference type="PANTHER" id="PTHR13800:SF12">
    <property type="entry name" value="TRANSIENT RECEPTOR POTENTIAL CATION CHANNEL SUBFAMILY M MEMBER-LIKE 2"/>
    <property type="match status" value="1"/>
</dbReference>
<dbReference type="InterPro" id="IPR050927">
    <property type="entry name" value="TRPM"/>
</dbReference>
<evidence type="ECO:0000313" key="2">
    <source>
        <dbReference type="EMBL" id="EKC20556.1"/>
    </source>
</evidence>
<reference evidence="2" key="1">
    <citation type="journal article" date="2012" name="Nature">
        <title>The oyster genome reveals stress adaptation and complexity of shell formation.</title>
        <authorList>
            <person name="Zhang G."/>
            <person name="Fang X."/>
            <person name="Guo X."/>
            <person name="Li L."/>
            <person name="Luo R."/>
            <person name="Xu F."/>
            <person name="Yang P."/>
            <person name="Zhang L."/>
            <person name="Wang X."/>
            <person name="Qi H."/>
            <person name="Xiong Z."/>
            <person name="Que H."/>
            <person name="Xie Y."/>
            <person name="Holland P.W."/>
            <person name="Paps J."/>
            <person name="Zhu Y."/>
            <person name="Wu F."/>
            <person name="Chen Y."/>
            <person name="Wang J."/>
            <person name="Peng C."/>
            <person name="Meng J."/>
            <person name="Yang L."/>
            <person name="Liu J."/>
            <person name="Wen B."/>
            <person name="Zhang N."/>
            <person name="Huang Z."/>
            <person name="Zhu Q."/>
            <person name="Feng Y."/>
            <person name="Mount A."/>
            <person name="Hedgecock D."/>
            <person name="Xu Z."/>
            <person name="Liu Y."/>
            <person name="Domazet-Loso T."/>
            <person name="Du Y."/>
            <person name="Sun X."/>
            <person name="Zhang S."/>
            <person name="Liu B."/>
            <person name="Cheng P."/>
            <person name="Jiang X."/>
            <person name="Li J."/>
            <person name="Fan D."/>
            <person name="Wang W."/>
            <person name="Fu W."/>
            <person name="Wang T."/>
            <person name="Wang B."/>
            <person name="Zhang J."/>
            <person name="Peng Z."/>
            <person name="Li Y."/>
            <person name="Li N."/>
            <person name="Wang J."/>
            <person name="Chen M."/>
            <person name="He Y."/>
            <person name="Tan F."/>
            <person name="Song X."/>
            <person name="Zheng Q."/>
            <person name="Huang R."/>
            <person name="Yang H."/>
            <person name="Du X."/>
            <person name="Chen L."/>
            <person name="Yang M."/>
            <person name="Gaffney P.M."/>
            <person name="Wang S."/>
            <person name="Luo L."/>
            <person name="She Z."/>
            <person name="Ming Y."/>
            <person name="Huang W."/>
            <person name="Zhang S."/>
            <person name="Huang B."/>
            <person name="Zhang Y."/>
            <person name="Qu T."/>
            <person name="Ni P."/>
            <person name="Miao G."/>
            <person name="Wang J."/>
            <person name="Wang Q."/>
            <person name="Steinberg C.E."/>
            <person name="Wang H."/>
            <person name="Li N."/>
            <person name="Qian L."/>
            <person name="Zhang G."/>
            <person name="Li Y."/>
            <person name="Yang H."/>
            <person name="Liu X."/>
            <person name="Wang J."/>
            <person name="Yin Y."/>
            <person name="Wang J."/>
        </authorList>
    </citation>
    <scope>NUCLEOTIDE SEQUENCE [LARGE SCALE GENOMIC DNA]</scope>
    <source>
        <strain evidence="2">05x7-T-G4-1.051#20</strain>
    </source>
</reference>
<protein>
    <submittedName>
        <fullName evidence="2">Transient receptor potential cation channel subfamily M member 6</fullName>
    </submittedName>
</protein>
<evidence type="ECO:0000259" key="1">
    <source>
        <dbReference type="Pfam" id="PF18139"/>
    </source>
</evidence>
<keyword evidence="2" id="KW-0675">Receptor</keyword>
<dbReference type="AlphaFoldDB" id="K1QG99"/>
<dbReference type="GO" id="GO:0005886">
    <property type="term" value="C:plasma membrane"/>
    <property type="evidence" value="ECO:0007669"/>
    <property type="project" value="TreeGrafter"/>
</dbReference>
<accession>K1QG99</accession>
<sequence length="367" mass="41166">MAGIVMDTKIHPSEKYDKVKFRSDQGGAGPSTLTERKYQQDRYYEIQTDLTLEEARYSEMRKKIPGLGRIPKDRIDRQSKESDFHKRNQAHLCFVKQNFHEIECSKFVPDPEKIGVKKIRDLKCHCGEIFTEHVGISNAQNFAERELVETFLVPEGGAKSFKLDNKMRETFNTGLIKFPYIFGKYPPKAGKSTNAWMITTGSNVGVMKAVGNAVSEGQSFLWDNDRITHTLRLIGIGPWGYVKDRKNLESDGNGCFPVHFQTSNIIQHGKPVPLNPNHTHFVFVDDGFRNNYKGASEFRALFEQKVSKPTQAGGLGIPVVLVIVEGGTDAINDAMVSLNHNIPVVVCSGTGRAADILAYAYSHIRSR</sequence>
<dbReference type="PANTHER" id="PTHR13800">
    <property type="entry name" value="TRANSIENT RECEPTOR POTENTIAL CATION CHANNEL, SUBFAMILY M, MEMBER 6"/>
    <property type="match status" value="1"/>
</dbReference>